<dbReference type="Proteomes" id="UP000242814">
    <property type="component" value="Unassembled WGS sequence"/>
</dbReference>
<protein>
    <submittedName>
        <fullName evidence="3">Uncharacterized protein</fullName>
    </submittedName>
</protein>
<proteinExistence type="predicted"/>
<dbReference type="EMBL" id="LZYO01000010">
    <property type="protein sequence ID" value="ODH44962.1"/>
    <property type="molecule type" value="Genomic_DNA"/>
</dbReference>
<keyword evidence="2" id="KW-1133">Transmembrane helix</keyword>
<dbReference type="VEuPathDB" id="FungiDB:PADG_00773"/>
<keyword evidence="2" id="KW-0472">Membrane</keyword>
<dbReference type="VEuPathDB" id="FungiDB:PADG_00772"/>
<organism evidence="3 4">
    <name type="scientific">Paracoccidioides brasiliensis</name>
    <dbReference type="NCBI Taxonomy" id="121759"/>
    <lineage>
        <taxon>Eukaryota</taxon>
        <taxon>Fungi</taxon>
        <taxon>Dikarya</taxon>
        <taxon>Ascomycota</taxon>
        <taxon>Pezizomycotina</taxon>
        <taxon>Eurotiomycetes</taxon>
        <taxon>Eurotiomycetidae</taxon>
        <taxon>Onygenales</taxon>
        <taxon>Ajellomycetaceae</taxon>
        <taxon>Paracoccidioides</taxon>
    </lineage>
</organism>
<dbReference type="VEuPathDB" id="FungiDB:PABG_02365"/>
<evidence type="ECO:0000313" key="4">
    <source>
        <dbReference type="Proteomes" id="UP000242814"/>
    </source>
</evidence>
<feature type="compositionally biased region" description="Polar residues" evidence="1">
    <location>
        <begin position="290"/>
        <end position="303"/>
    </location>
</feature>
<feature type="region of interest" description="Disordered" evidence="1">
    <location>
        <begin position="268"/>
        <end position="478"/>
    </location>
</feature>
<feature type="transmembrane region" description="Helical" evidence="2">
    <location>
        <begin position="227"/>
        <end position="248"/>
    </location>
</feature>
<comment type="caution">
    <text evidence="3">The sequence shown here is derived from an EMBL/GenBank/DDBJ whole genome shotgun (WGS) entry which is preliminary data.</text>
</comment>
<keyword evidence="2" id="KW-0812">Transmembrane</keyword>
<feature type="compositionally biased region" description="Low complexity" evidence="1">
    <location>
        <begin position="268"/>
        <end position="277"/>
    </location>
</feature>
<gene>
    <name evidence="3" type="ORF">ACO22_00513</name>
</gene>
<reference evidence="3 4" key="1">
    <citation type="submission" date="2016-06" db="EMBL/GenBank/DDBJ databases">
        <authorList>
            <person name="Kjaerup R.B."/>
            <person name="Dalgaard T.S."/>
            <person name="Juul-Madsen H.R."/>
        </authorList>
    </citation>
    <scope>NUCLEOTIDE SEQUENCE [LARGE SCALE GENOMIC DNA]</scope>
    <source>
        <strain evidence="3 4">Pb300</strain>
    </source>
</reference>
<feature type="compositionally biased region" description="Low complexity" evidence="1">
    <location>
        <begin position="385"/>
        <end position="475"/>
    </location>
</feature>
<name>A0A1D2JP43_PARBR</name>
<dbReference type="VEuPathDB" id="FungiDB:PABG_02366"/>
<evidence type="ECO:0000256" key="2">
    <source>
        <dbReference type="SAM" id="Phobius"/>
    </source>
</evidence>
<accession>A0A1D2JP43</accession>
<sequence>MSLDTGRNRRKRGFSFSYVSYYPAAQRLTDQRLYQAIFRRSFLVAGLRDVHFFIWYQRETTWSLSGTSGAHGAISDLAAIPESQPFLLVTSIELSKLYFEVPFTLLSQSFSHGFSCRFPPSYQGAGDITTRPKIDGVADWSWVLPALGARGYVRKTCPASSRFTYGLKVHNGLRLRYAIAGRAKGLEIAHAAGNYEHRLDSMLSPMPLSSLLVVPVRNLRVKRRLTATMAFSMMKSLVALLLLTSSAMGRPIILFCLFKCSSVTKTSTSTTALPTSTADPYIYTTPEPHPTSSSMPPSIWTPTPTHPMPTESETHPMPTSTSEPHPMPTESETHPMPTSTSEPHPMPTESETHPMPTSTSEPHPMPTESETHPMPTSTSEPHPMPTESETHPMPTTTETQPPVPTTTETQPPVPTTTETQPSVPTTTFATSTVPSTVPTSAPNTSNTVSPPPTTSTDSTPTTSPTQPPQSTAPQSFLGSAAGCRRPGVAALAFFVAVVAGLQI</sequence>
<evidence type="ECO:0000313" key="3">
    <source>
        <dbReference type="EMBL" id="ODH44962.1"/>
    </source>
</evidence>
<dbReference type="AlphaFoldDB" id="A0A1D2JP43"/>
<evidence type="ECO:0000256" key="1">
    <source>
        <dbReference type="SAM" id="MobiDB-lite"/>
    </source>
</evidence>